<evidence type="ECO:0000256" key="1">
    <source>
        <dbReference type="ARBA" id="ARBA00004167"/>
    </source>
</evidence>
<evidence type="ECO:0000256" key="2">
    <source>
        <dbReference type="ARBA" id="ARBA00008854"/>
    </source>
</evidence>
<evidence type="ECO:0000256" key="5">
    <source>
        <dbReference type="ARBA" id="ARBA00023136"/>
    </source>
</evidence>
<proteinExistence type="inferred from homology"/>
<dbReference type="KEGG" id="frc:KX01_1237"/>
<dbReference type="PANTHER" id="PTHR34478:SF2">
    <property type="entry name" value="MEMBRANE PROTEIN"/>
    <property type="match status" value="1"/>
</dbReference>
<comment type="similarity">
    <text evidence="2">Belongs to the LemA family.</text>
</comment>
<evidence type="ECO:0000256" key="3">
    <source>
        <dbReference type="ARBA" id="ARBA00022692"/>
    </source>
</evidence>
<comment type="subcellular location">
    <subcellularLocation>
        <location evidence="1">Membrane</location>
        <topology evidence="1">Single-pass membrane protein</topology>
    </subcellularLocation>
</comment>
<keyword evidence="5 6" id="KW-0472">Membrane</keyword>
<dbReference type="Pfam" id="PF04011">
    <property type="entry name" value="LemA"/>
    <property type="match status" value="1"/>
</dbReference>
<keyword evidence="8" id="KW-1185">Reference proteome</keyword>
<dbReference type="Gene3D" id="1.20.1440.20">
    <property type="entry name" value="LemA-like domain"/>
    <property type="match status" value="1"/>
</dbReference>
<dbReference type="AlphaFoldDB" id="A0A1J0KV44"/>
<dbReference type="EMBL" id="CP009654">
    <property type="protein sequence ID" value="APC97563.1"/>
    <property type="molecule type" value="Genomic_DNA"/>
</dbReference>
<evidence type="ECO:0000313" key="8">
    <source>
        <dbReference type="Proteomes" id="UP000182521"/>
    </source>
</evidence>
<feature type="transmembrane region" description="Helical" evidence="6">
    <location>
        <begin position="6"/>
        <end position="31"/>
    </location>
</feature>
<gene>
    <name evidence="7" type="ORF">KX01_1237</name>
</gene>
<dbReference type="GO" id="GO:0016020">
    <property type="term" value="C:membrane"/>
    <property type="evidence" value="ECO:0007669"/>
    <property type="project" value="UniProtKB-SubCell"/>
</dbReference>
<evidence type="ECO:0000256" key="6">
    <source>
        <dbReference type="SAM" id="Phobius"/>
    </source>
</evidence>
<dbReference type="InterPro" id="IPR023353">
    <property type="entry name" value="LemA-like_dom_sf"/>
</dbReference>
<keyword evidence="3 6" id="KW-0812">Transmembrane</keyword>
<dbReference type="OrthoDB" id="9804152at2"/>
<sequence>MTPSSFLSIIIFSLFIIIFGVILLFIIKAFISMYNQLVNSKQIGLQTWADIESSLQKRLDIVPNLVETVKGYASHEKSTLTEVQELRSQSYATKVSSPEQIKDFLNNQNQLSSALAKLMAVTENYPNLKADQNFLSLQQELSGIESEISIKRDRYNSAIQSFNSLLLSFFGKIVNAIMLKYQEMPYFQADKQANQPPKVSF</sequence>
<dbReference type="Proteomes" id="UP000182521">
    <property type="component" value="Chromosome"/>
</dbReference>
<dbReference type="STRING" id="1542390.KX01_1237"/>
<name>A0A1J0KV44_9GAMM</name>
<evidence type="ECO:0000313" key="7">
    <source>
        <dbReference type="EMBL" id="APC97563.1"/>
    </source>
</evidence>
<keyword evidence="4 6" id="KW-1133">Transmembrane helix</keyword>
<dbReference type="PANTHER" id="PTHR34478">
    <property type="entry name" value="PROTEIN LEMA"/>
    <property type="match status" value="1"/>
</dbReference>
<protein>
    <submittedName>
        <fullName evidence="7">LemA family protein</fullName>
    </submittedName>
</protein>
<dbReference type="SUPFAM" id="SSF140478">
    <property type="entry name" value="LemA-like"/>
    <property type="match status" value="1"/>
</dbReference>
<accession>A0A1J0KV44</accession>
<evidence type="ECO:0000256" key="4">
    <source>
        <dbReference type="ARBA" id="ARBA00022989"/>
    </source>
</evidence>
<organism evidence="7 8">
    <name type="scientific">Francisella frigiditurris</name>
    <dbReference type="NCBI Taxonomy" id="1542390"/>
    <lineage>
        <taxon>Bacteria</taxon>
        <taxon>Pseudomonadati</taxon>
        <taxon>Pseudomonadota</taxon>
        <taxon>Gammaproteobacteria</taxon>
        <taxon>Thiotrichales</taxon>
        <taxon>Francisellaceae</taxon>
        <taxon>Francisella</taxon>
    </lineage>
</organism>
<dbReference type="InterPro" id="IPR007156">
    <property type="entry name" value="MamQ_LemA"/>
</dbReference>
<reference evidence="8" key="1">
    <citation type="submission" date="2014-10" db="EMBL/GenBank/DDBJ databases">
        <authorList>
            <person name="Kuske C.R."/>
            <person name="Challacombe J.F."/>
            <person name="Daligault H.E."/>
            <person name="Davenport K.W."/>
            <person name="Johnson S.L."/>
            <person name="Siddaramappa S."/>
            <person name="Petersen J.M."/>
        </authorList>
    </citation>
    <scope>NUCLEOTIDE SEQUENCE [LARGE SCALE GENOMIC DNA]</scope>
    <source>
        <strain evidence="8">CA97-1460</strain>
    </source>
</reference>